<organism evidence="4 5">
    <name type="scientific">Fictibacillus terranigra</name>
    <dbReference type="NCBI Taxonomy" id="3058424"/>
    <lineage>
        <taxon>Bacteria</taxon>
        <taxon>Bacillati</taxon>
        <taxon>Bacillota</taxon>
        <taxon>Bacilli</taxon>
        <taxon>Bacillales</taxon>
        <taxon>Fictibacillaceae</taxon>
        <taxon>Fictibacillus</taxon>
    </lineage>
</organism>
<accession>A0ABT8E536</accession>
<evidence type="ECO:0000313" key="5">
    <source>
        <dbReference type="Proteomes" id="UP001168694"/>
    </source>
</evidence>
<comment type="similarity">
    <text evidence="1">Belongs to the metallo-dependent hydrolases superfamily. NagA family.</text>
</comment>
<comment type="caution">
    <text evidence="4">The sequence shown here is derived from an EMBL/GenBank/DDBJ whole genome shotgun (WGS) entry which is preliminary data.</text>
</comment>
<dbReference type="Proteomes" id="UP001168694">
    <property type="component" value="Unassembled WGS sequence"/>
</dbReference>
<dbReference type="InterPro" id="IPR032466">
    <property type="entry name" value="Metal_Hydrolase"/>
</dbReference>
<feature type="domain" description="Amidohydrolase-related" evidence="3">
    <location>
        <begin position="24"/>
        <end position="65"/>
    </location>
</feature>
<evidence type="ECO:0000256" key="2">
    <source>
        <dbReference type="ARBA" id="ARBA00022801"/>
    </source>
</evidence>
<dbReference type="PANTHER" id="PTHR11113:SF14">
    <property type="entry name" value="N-ACETYLGLUCOSAMINE-6-PHOSPHATE DEACETYLASE"/>
    <property type="match status" value="1"/>
</dbReference>
<dbReference type="InterPro" id="IPR011059">
    <property type="entry name" value="Metal-dep_hydrolase_composite"/>
</dbReference>
<dbReference type="Pfam" id="PF01979">
    <property type="entry name" value="Amidohydro_1"/>
    <property type="match status" value="1"/>
</dbReference>
<protein>
    <submittedName>
        <fullName evidence="4">Amidohydrolase family protein</fullName>
    </submittedName>
</protein>
<dbReference type="SUPFAM" id="SSF51556">
    <property type="entry name" value="Metallo-dependent hydrolases"/>
    <property type="match status" value="1"/>
</dbReference>
<dbReference type="InterPro" id="IPR006680">
    <property type="entry name" value="Amidohydro-rel"/>
</dbReference>
<keyword evidence="2" id="KW-0378">Hydrolase</keyword>
<dbReference type="EMBL" id="JAUHLN010000002">
    <property type="protein sequence ID" value="MDN4073023.1"/>
    <property type="molecule type" value="Genomic_DNA"/>
</dbReference>
<name>A0ABT8E536_9BACL</name>
<reference evidence="4" key="1">
    <citation type="submission" date="2023-06" db="EMBL/GenBank/DDBJ databases">
        <title>Draft Genome Sequences of Representative Paenibacillus Polymyxa, Bacillus cereus, Fictibacillus sp., and Brevibacillus agri Strains Isolated from Amazonian Dark Earth.</title>
        <authorList>
            <person name="Pellegrinetti T.A."/>
            <person name="Cunha I.C.M."/>
            <person name="Chaves M.G."/>
            <person name="Freitas A.S."/>
            <person name="Silva A.V.R."/>
            <person name="Tsai S.M."/>
            <person name="Mendes L.W."/>
        </authorList>
    </citation>
    <scope>NUCLEOTIDE SEQUENCE</scope>
    <source>
        <strain evidence="4">CENA-BCM004</strain>
    </source>
</reference>
<evidence type="ECO:0000313" key="4">
    <source>
        <dbReference type="EMBL" id="MDN4073023.1"/>
    </source>
</evidence>
<keyword evidence="5" id="KW-1185">Reference proteome</keyword>
<evidence type="ECO:0000259" key="3">
    <source>
        <dbReference type="Pfam" id="PF01979"/>
    </source>
</evidence>
<sequence>MKNGSLAGSILQLKDAVKNSVDWGITTPEEAIYMASTAPARSIGIDGECGMISAGHDADFIVLTPELDLNATYLVGVCLFQAKDSIEEEGVR</sequence>
<dbReference type="Gene3D" id="2.30.40.10">
    <property type="entry name" value="Urease, subunit C, domain 1"/>
    <property type="match status" value="1"/>
</dbReference>
<proteinExistence type="inferred from homology"/>
<gene>
    <name evidence="4" type="ORF">QYF49_08315</name>
</gene>
<evidence type="ECO:0000256" key="1">
    <source>
        <dbReference type="ARBA" id="ARBA00010716"/>
    </source>
</evidence>
<dbReference type="PANTHER" id="PTHR11113">
    <property type="entry name" value="N-ACETYLGLUCOSAMINE-6-PHOSPHATE DEACETYLASE"/>
    <property type="match status" value="1"/>
</dbReference>